<keyword evidence="4 7" id="KW-0540">Nuclease</keyword>
<dbReference type="InterPro" id="IPR026843">
    <property type="entry name" value="SbcD_C"/>
</dbReference>
<evidence type="ECO:0000259" key="8">
    <source>
        <dbReference type="Pfam" id="PF00149"/>
    </source>
</evidence>
<dbReference type="Gene3D" id="3.60.21.10">
    <property type="match status" value="1"/>
</dbReference>
<dbReference type="eggNOG" id="COG0420">
    <property type="taxonomic scope" value="Bacteria"/>
</dbReference>
<dbReference type="KEGG" id="ccb:Clocel_0620"/>
<dbReference type="AlphaFoldDB" id="D9SRM4"/>
<sequence>MKFLHLGDLHIGKIINNFSMIEDQKYILDKILEVLIERKPDALVLAGDIYDRSFPPTEAVMVLNNFLSKVVLEHNISVMAVAGNHDSGDRLHFGSDILSNSGLYIEGVFNREVKKIRLMDEHGPVNFYLLPFADSPVIREALADKEIKNLNQGMEAVLKKIYETMDGEERNVLITHGFVRGKEPLLESESERPLSIGGTDYVDIESFNRFNYTALGHLHGPQRVDREGKIRYSGSLLKYSFSEENHKKSIAMVELDKDGNTQVELIEVKPRRDMRTIKGELTKLLDPRVYKAVNTEDYLRVVLIDEGELIEPMAKLREVYPNVMVLERERIRGEELVITECGKNPREKSKLELFEDFYAFHTSNPLSEEKRNLIAKIIEDVEKESI</sequence>
<comment type="subunit">
    <text evidence="2 7">Heterodimer of SbcC and SbcD.</text>
</comment>
<gene>
    <name evidence="7" type="primary">sbcD</name>
    <name evidence="10" type="ordered locus">Clocel_0620</name>
</gene>
<comment type="similarity">
    <text evidence="1 7">Belongs to the SbcD family.</text>
</comment>
<evidence type="ECO:0000256" key="5">
    <source>
        <dbReference type="ARBA" id="ARBA00022801"/>
    </source>
</evidence>
<dbReference type="NCBIfam" id="TIGR00619">
    <property type="entry name" value="sbcd"/>
    <property type="match status" value="1"/>
</dbReference>
<keyword evidence="11" id="KW-1185">Reference proteome</keyword>
<keyword evidence="6 7" id="KW-0269">Exonuclease</keyword>
<dbReference type="RefSeq" id="WP_010074829.1">
    <property type="nucleotide sequence ID" value="NC_014393.1"/>
</dbReference>
<dbReference type="InterPro" id="IPR004593">
    <property type="entry name" value="SbcD"/>
</dbReference>
<dbReference type="SUPFAM" id="SSF56300">
    <property type="entry name" value="Metallo-dependent phosphatases"/>
    <property type="match status" value="1"/>
</dbReference>
<dbReference type="PANTHER" id="PTHR30337">
    <property type="entry name" value="COMPONENT OF ATP-DEPENDENT DSDNA EXONUCLEASE"/>
    <property type="match status" value="1"/>
</dbReference>
<evidence type="ECO:0000256" key="2">
    <source>
        <dbReference type="ARBA" id="ARBA00011322"/>
    </source>
</evidence>
<feature type="domain" description="Calcineurin-like phosphoesterase" evidence="8">
    <location>
        <begin position="1"/>
        <end position="220"/>
    </location>
</feature>
<dbReference type="Proteomes" id="UP000002730">
    <property type="component" value="Chromosome"/>
</dbReference>
<evidence type="ECO:0000256" key="7">
    <source>
        <dbReference type="RuleBase" id="RU363069"/>
    </source>
</evidence>
<protein>
    <recommendedName>
        <fullName evidence="3 7">Nuclease SbcCD subunit D</fullName>
    </recommendedName>
</protein>
<dbReference type="InterPro" id="IPR029052">
    <property type="entry name" value="Metallo-depent_PP-like"/>
</dbReference>
<dbReference type="InterPro" id="IPR050535">
    <property type="entry name" value="DNA_Repair-Maintenance_Comp"/>
</dbReference>
<evidence type="ECO:0000256" key="6">
    <source>
        <dbReference type="ARBA" id="ARBA00022839"/>
    </source>
</evidence>
<dbReference type="GO" id="GO:0004519">
    <property type="term" value="F:endonuclease activity"/>
    <property type="evidence" value="ECO:0007669"/>
    <property type="project" value="UniProtKB-KW"/>
</dbReference>
<dbReference type="GO" id="GO:0008408">
    <property type="term" value="F:3'-5' exonuclease activity"/>
    <property type="evidence" value="ECO:0007669"/>
    <property type="project" value="InterPro"/>
</dbReference>
<evidence type="ECO:0000313" key="11">
    <source>
        <dbReference type="Proteomes" id="UP000002730"/>
    </source>
</evidence>
<evidence type="ECO:0000313" key="10">
    <source>
        <dbReference type="EMBL" id="ADL50391.1"/>
    </source>
</evidence>
<dbReference type="GO" id="GO:0006260">
    <property type="term" value="P:DNA replication"/>
    <property type="evidence" value="ECO:0007669"/>
    <property type="project" value="UniProtKB-KW"/>
</dbReference>
<dbReference type="EMBL" id="CP002160">
    <property type="protein sequence ID" value="ADL50391.1"/>
    <property type="molecule type" value="Genomic_DNA"/>
</dbReference>
<dbReference type="InterPro" id="IPR004843">
    <property type="entry name" value="Calcineurin-like_PHP"/>
</dbReference>
<dbReference type="PANTHER" id="PTHR30337:SF0">
    <property type="entry name" value="NUCLEASE SBCCD SUBUNIT D"/>
    <property type="match status" value="1"/>
</dbReference>
<reference evidence="10 11" key="1">
    <citation type="submission" date="2010-08" db="EMBL/GenBank/DDBJ databases">
        <title>Complete sequence of Clostridium cellulovorans 743B.</title>
        <authorList>
            <consortium name="US DOE Joint Genome Institute"/>
            <person name="Lucas S."/>
            <person name="Copeland A."/>
            <person name="Lapidus A."/>
            <person name="Cheng J.-F."/>
            <person name="Bruce D."/>
            <person name="Goodwin L."/>
            <person name="Pitluck S."/>
            <person name="Chertkov O."/>
            <person name="Detter J.C."/>
            <person name="Han C."/>
            <person name="Tapia R."/>
            <person name="Land M."/>
            <person name="Hauser L."/>
            <person name="Chang Y.-J."/>
            <person name="Jeffries C."/>
            <person name="Kyrpides N."/>
            <person name="Ivanova N."/>
            <person name="Mikhailova N."/>
            <person name="Hemme C.L."/>
            <person name="Woyke T."/>
        </authorList>
    </citation>
    <scope>NUCLEOTIDE SEQUENCE [LARGE SCALE GENOMIC DNA]</scope>
    <source>
        <strain evidence="11">ATCC 35296 / DSM 3052 / OCM 3 / 743B</strain>
    </source>
</reference>
<comment type="function">
    <text evidence="7">SbcCD cleaves DNA hairpin structures. These structures can inhibit DNA replication and are intermediates in certain DNA recombination reactions. The complex acts as a 3'-&gt;5' double strand exonuclease that can open hairpins. It also has a 5' single-strand endonuclease activity.</text>
</comment>
<evidence type="ECO:0000256" key="4">
    <source>
        <dbReference type="ARBA" id="ARBA00022722"/>
    </source>
</evidence>
<evidence type="ECO:0000259" key="9">
    <source>
        <dbReference type="Pfam" id="PF12320"/>
    </source>
</evidence>
<dbReference type="STRING" id="573061.Clocel_0620"/>
<dbReference type="Pfam" id="PF00149">
    <property type="entry name" value="Metallophos"/>
    <property type="match status" value="1"/>
</dbReference>
<keyword evidence="7" id="KW-0235">DNA replication</keyword>
<keyword evidence="5 7" id="KW-0378">Hydrolase</keyword>
<feature type="domain" description="Nuclease SbcCD subunit D C-terminal" evidence="9">
    <location>
        <begin position="270"/>
        <end position="361"/>
    </location>
</feature>
<dbReference type="OrthoDB" id="9773856at2"/>
<evidence type="ECO:0000256" key="3">
    <source>
        <dbReference type="ARBA" id="ARBA00013365"/>
    </source>
</evidence>
<accession>D9SRM4</accession>
<keyword evidence="7" id="KW-0255">Endonuclease</keyword>
<proteinExistence type="inferred from homology"/>
<keyword evidence="7" id="KW-0233">DNA recombination</keyword>
<dbReference type="Pfam" id="PF12320">
    <property type="entry name" value="SbcD_C"/>
    <property type="match status" value="1"/>
</dbReference>
<dbReference type="InterPro" id="IPR041796">
    <property type="entry name" value="Mre11_N"/>
</dbReference>
<name>D9SRM4_CLOC7</name>
<dbReference type="CDD" id="cd00840">
    <property type="entry name" value="MPP_Mre11_N"/>
    <property type="match status" value="1"/>
</dbReference>
<evidence type="ECO:0000256" key="1">
    <source>
        <dbReference type="ARBA" id="ARBA00010555"/>
    </source>
</evidence>
<dbReference type="GO" id="GO:0006310">
    <property type="term" value="P:DNA recombination"/>
    <property type="evidence" value="ECO:0007669"/>
    <property type="project" value="UniProtKB-KW"/>
</dbReference>
<dbReference type="HOGENOM" id="CLU_038045_0_1_9"/>
<organism evidence="10 11">
    <name type="scientific">Clostridium cellulovorans (strain ATCC 35296 / DSM 3052 / OCM 3 / 743B)</name>
    <dbReference type="NCBI Taxonomy" id="573061"/>
    <lineage>
        <taxon>Bacteria</taxon>
        <taxon>Bacillati</taxon>
        <taxon>Bacillota</taxon>
        <taxon>Clostridia</taxon>
        <taxon>Eubacteriales</taxon>
        <taxon>Clostridiaceae</taxon>
        <taxon>Clostridium</taxon>
    </lineage>
</organism>